<dbReference type="EMBL" id="LXZO01000110">
    <property type="protein sequence ID" value="PAY45253.1"/>
    <property type="molecule type" value="Genomic_DNA"/>
</dbReference>
<evidence type="ECO:0000313" key="1">
    <source>
        <dbReference type="EMBL" id="PAY45253.1"/>
    </source>
</evidence>
<dbReference type="AlphaFoldDB" id="A0A9X6XIA2"/>
<evidence type="ECO:0000313" key="2">
    <source>
        <dbReference type="Proteomes" id="UP000218139"/>
    </source>
</evidence>
<dbReference type="Proteomes" id="UP000218139">
    <property type="component" value="Unassembled WGS sequence"/>
</dbReference>
<dbReference type="RefSeq" id="WP_095759797.1">
    <property type="nucleotide sequence ID" value="NZ_JBHGVG010000002.1"/>
</dbReference>
<protein>
    <submittedName>
        <fullName evidence="1">Uncharacterized protein</fullName>
    </submittedName>
</protein>
<sequence length="148" mass="17464">MLKYEVITDNVDDFGENEKEYFTDVKKLINYVHEVADGHGYDKYEREDYIGYDLQNAIDFLQGFIGYTVKKREDKVLSITGNNEDGVNIEGIVDGKLFGQWYEDLEDFNNYFDTHLNLNNWAKSVVEAKQIIEEDMQYTDCEDYIYND</sequence>
<gene>
    <name evidence="1" type="ORF">A8C52_09775</name>
</gene>
<name>A0A9X6XIA2_9LACO</name>
<comment type="caution">
    <text evidence="1">The sequence shown here is derived from an EMBL/GenBank/DDBJ whole genome shotgun (WGS) entry which is preliminary data.</text>
</comment>
<organism evidence="1 2">
    <name type="scientific">Ligilactobacillus salivarius</name>
    <dbReference type="NCBI Taxonomy" id="1624"/>
    <lineage>
        <taxon>Bacteria</taxon>
        <taxon>Bacillati</taxon>
        <taxon>Bacillota</taxon>
        <taxon>Bacilli</taxon>
        <taxon>Lactobacillales</taxon>
        <taxon>Lactobacillaceae</taxon>
        <taxon>Ligilactobacillus</taxon>
    </lineage>
</organism>
<reference evidence="1 2" key="1">
    <citation type="submission" date="2016-05" db="EMBL/GenBank/DDBJ databases">
        <authorList>
            <person name="Lee J.-Y."/>
            <person name="Kim E.B."/>
            <person name="Choi Y.-J."/>
        </authorList>
    </citation>
    <scope>NUCLEOTIDE SEQUENCE [LARGE SCALE GENOMIC DNA]</scope>
    <source>
        <strain evidence="1 2">KLA006</strain>
    </source>
</reference>
<accession>A0A9X6XIA2</accession>
<proteinExistence type="predicted"/>